<dbReference type="AlphaFoldDB" id="A0ABD6BSC1"/>
<feature type="domain" description="C2H2-type" evidence="2">
    <location>
        <begin position="7"/>
        <end position="35"/>
    </location>
</feature>
<comment type="caution">
    <text evidence="3">The sequence shown here is derived from an EMBL/GenBank/DDBJ whole genome shotgun (WGS) entry which is preliminary data.</text>
</comment>
<evidence type="ECO:0000256" key="1">
    <source>
        <dbReference type="SAM" id="Phobius"/>
    </source>
</evidence>
<dbReference type="Proteomes" id="UP001597139">
    <property type="component" value="Unassembled WGS sequence"/>
</dbReference>
<sequence length="78" mass="8980">MAADAGTRCRYCGRRFPTERLLALHHGSSHTHEVTDDEWEAVVAAREAEADELRRVRIRMLLALTLCYFGFLLLYATR</sequence>
<accession>A0ABD6BSC1</accession>
<keyword evidence="1" id="KW-0472">Membrane</keyword>
<keyword evidence="1" id="KW-1133">Transmembrane helix</keyword>
<dbReference type="EMBL" id="JBHUCZ010000009">
    <property type="protein sequence ID" value="MFD1567937.1"/>
    <property type="molecule type" value="Genomic_DNA"/>
</dbReference>
<evidence type="ECO:0000313" key="3">
    <source>
        <dbReference type="EMBL" id="MFD1567937.1"/>
    </source>
</evidence>
<protein>
    <recommendedName>
        <fullName evidence="2">C2H2-type domain-containing protein</fullName>
    </recommendedName>
</protein>
<evidence type="ECO:0000313" key="4">
    <source>
        <dbReference type="Proteomes" id="UP001597139"/>
    </source>
</evidence>
<dbReference type="PROSITE" id="PS00028">
    <property type="entry name" value="ZINC_FINGER_C2H2_1"/>
    <property type="match status" value="1"/>
</dbReference>
<organism evidence="3 4">
    <name type="scientific">Halolamina litorea</name>
    <dbReference type="NCBI Taxonomy" id="1515593"/>
    <lineage>
        <taxon>Archaea</taxon>
        <taxon>Methanobacteriati</taxon>
        <taxon>Methanobacteriota</taxon>
        <taxon>Stenosarchaea group</taxon>
        <taxon>Halobacteria</taxon>
        <taxon>Halobacteriales</taxon>
        <taxon>Haloferacaceae</taxon>
    </lineage>
</organism>
<name>A0ABD6BSC1_9EURY</name>
<dbReference type="InterPro" id="IPR013087">
    <property type="entry name" value="Znf_C2H2_type"/>
</dbReference>
<dbReference type="PROSITE" id="PS50157">
    <property type="entry name" value="ZINC_FINGER_C2H2_2"/>
    <property type="match status" value="1"/>
</dbReference>
<proteinExistence type="predicted"/>
<keyword evidence="4" id="KW-1185">Reference proteome</keyword>
<gene>
    <name evidence="3" type="ORF">ACFSAU_10575</name>
</gene>
<keyword evidence="1" id="KW-0812">Transmembrane</keyword>
<reference evidence="3 4" key="1">
    <citation type="journal article" date="2019" name="Int. J. Syst. Evol. Microbiol.">
        <title>The Global Catalogue of Microorganisms (GCM) 10K type strain sequencing project: providing services to taxonomists for standard genome sequencing and annotation.</title>
        <authorList>
            <consortium name="The Broad Institute Genomics Platform"/>
            <consortium name="The Broad Institute Genome Sequencing Center for Infectious Disease"/>
            <person name="Wu L."/>
            <person name="Ma J."/>
        </authorList>
    </citation>
    <scope>NUCLEOTIDE SEQUENCE [LARGE SCALE GENOMIC DNA]</scope>
    <source>
        <strain evidence="3 4">CGMCC 1.12859</strain>
    </source>
</reference>
<dbReference type="RefSeq" id="WP_267646891.1">
    <property type="nucleotide sequence ID" value="NZ_JANHGR010000001.1"/>
</dbReference>
<feature type="transmembrane region" description="Helical" evidence="1">
    <location>
        <begin position="56"/>
        <end position="76"/>
    </location>
</feature>
<evidence type="ECO:0000259" key="2">
    <source>
        <dbReference type="PROSITE" id="PS50157"/>
    </source>
</evidence>